<reference evidence="1 2" key="2">
    <citation type="submission" date="2009-02" db="EMBL/GenBank/DDBJ databases">
        <title>Draft genome sequence of Holdemania filiformis DSM 12042.</title>
        <authorList>
            <person name="Sudarsanam P."/>
            <person name="Ley R."/>
            <person name="Guruge J."/>
            <person name="Turnbaugh P.J."/>
            <person name="Mahowald M."/>
            <person name="Liep D."/>
            <person name="Gordon J."/>
        </authorList>
    </citation>
    <scope>NUCLEOTIDE SEQUENCE [LARGE SCALE GENOMIC DNA]</scope>
    <source>
        <strain evidence="1 2">DSM 12042</strain>
    </source>
</reference>
<protein>
    <submittedName>
        <fullName evidence="1">Uncharacterized protein</fullName>
    </submittedName>
</protein>
<evidence type="ECO:0000313" key="2">
    <source>
        <dbReference type="Proteomes" id="UP000005950"/>
    </source>
</evidence>
<dbReference type="Proteomes" id="UP000005950">
    <property type="component" value="Unassembled WGS sequence"/>
</dbReference>
<accession>B9YD33</accession>
<evidence type="ECO:0000313" key="1">
    <source>
        <dbReference type="EMBL" id="EEF66090.1"/>
    </source>
</evidence>
<dbReference type="eggNOG" id="COG2865">
    <property type="taxonomic scope" value="Bacteria"/>
</dbReference>
<gene>
    <name evidence="1" type="ORF">HOLDEFILI_03746</name>
</gene>
<name>B9YD33_9FIRM</name>
<reference evidence="1 2" key="1">
    <citation type="submission" date="2008-12" db="EMBL/GenBank/DDBJ databases">
        <authorList>
            <person name="Fulton L."/>
            <person name="Clifton S."/>
            <person name="Fulton B."/>
            <person name="Xu J."/>
            <person name="Minx P."/>
            <person name="Pepin K.H."/>
            <person name="Johnson M."/>
            <person name="Bhonagiri V."/>
            <person name="Nash W.E."/>
            <person name="Mardis E.R."/>
            <person name="Wilson R.K."/>
        </authorList>
    </citation>
    <scope>NUCLEOTIDE SEQUENCE [LARGE SCALE GENOMIC DNA]</scope>
    <source>
        <strain evidence="1 2">DSM 12042</strain>
    </source>
</reference>
<dbReference type="AlphaFoldDB" id="B9YD33"/>
<organism evidence="1 2">
    <name type="scientific">Holdemania filiformis DSM 12042</name>
    <dbReference type="NCBI Taxonomy" id="545696"/>
    <lineage>
        <taxon>Bacteria</taxon>
        <taxon>Bacillati</taxon>
        <taxon>Bacillota</taxon>
        <taxon>Erysipelotrichia</taxon>
        <taxon>Erysipelotrichales</taxon>
        <taxon>Erysipelotrichaceae</taxon>
        <taxon>Holdemania</taxon>
    </lineage>
</organism>
<sequence length="121" mass="13549">MKNSKKLLEDIPNKIQNKLGIVADVNLLTKDGLDYIEIVVSPWSFPVNYDGEYHYRSGSTKHLLRGNALINFLMTKTGLKWDAATISNIGIDDLDISNAELLEKLDLVADGKLKRARALCF</sequence>
<dbReference type="EMBL" id="ACCF01000236">
    <property type="protein sequence ID" value="EEF66090.1"/>
    <property type="molecule type" value="Genomic_DNA"/>
</dbReference>
<dbReference type="HOGENOM" id="CLU_2034886_0_0_9"/>
<comment type="caution">
    <text evidence="1">The sequence shown here is derived from an EMBL/GenBank/DDBJ whole genome shotgun (WGS) entry which is preliminary data.</text>
</comment>
<dbReference type="STRING" id="545696.HOLDEFILI_03746"/>
<proteinExistence type="predicted"/>